<protein>
    <recommendedName>
        <fullName evidence="6 7">Xylulose kinase</fullName>
        <shortName evidence="6 7">Xylulokinase</shortName>
        <ecNumber evidence="6 7">2.7.1.17</ecNumber>
    </recommendedName>
</protein>
<dbReference type="EMBL" id="AP012200">
    <property type="protein sequence ID" value="BAK20858.1"/>
    <property type="molecule type" value="Genomic_DNA"/>
</dbReference>
<proteinExistence type="inferred from homology"/>
<evidence type="ECO:0000256" key="6">
    <source>
        <dbReference type="HAMAP-Rule" id="MF_02220"/>
    </source>
</evidence>
<evidence type="ECO:0000259" key="9">
    <source>
        <dbReference type="Pfam" id="PF02782"/>
    </source>
</evidence>
<dbReference type="OrthoDB" id="9805576at2"/>
<dbReference type="HAMAP" id="MF_02220">
    <property type="entry name" value="XylB"/>
    <property type="match status" value="1"/>
</dbReference>
<dbReference type="AlphaFoldDB" id="F3Y8N0"/>
<dbReference type="CDD" id="cd07808">
    <property type="entry name" value="ASKHA_NBD_FGGY_EcXK-like"/>
    <property type="match status" value="1"/>
</dbReference>
<dbReference type="InterPro" id="IPR018484">
    <property type="entry name" value="FGGY_N"/>
</dbReference>
<dbReference type="GO" id="GO:0004856">
    <property type="term" value="F:D-xylulokinase activity"/>
    <property type="evidence" value="ECO:0007669"/>
    <property type="project" value="UniProtKB-UniRule"/>
</dbReference>
<keyword evidence="3 6" id="KW-0547">Nucleotide-binding</keyword>
<dbReference type="InterPro" id="IPR006000">
    <property type="entry name" value="Xylulokinase"/>
</dbReference>
<dbReference type="NCBIfam" id="TIGR01312">
    <property type="entry name" value="XylB"/>
    <property type="match status" value="1"/>
</dbReference>
<feature type="site" description="Important for activity" evidence="6">
    <location>
        <position position="8"/>
    </location>
</feature>
<dbReference type="SUPFAM" id="SSF53067">
    <property type="entry name" value="Actin-like ATPase domain"/>
    <property type="match status" value="2"/>
</dbReference>
<comment type="function">
    <text evidence="6">Catalyzes the phosphorylation of D-xylulose to D-xylulose 5-phosphate.</text>
</comment>
<dbReference type="Pfam" id="PF00370">
    <property type="entry name" value="FGGY_N"/>
    <property type="match status" value="1"/>
</dbReference>
<gene>
    <name evidence="6 7" type="primary">xylB</name>
    <name evidence="10" type="ordered locus">MPTP_0375</name>
</gene>
<keyword evidence="6 7" id="KW-0119">Carbohydrate metabolism</keyword>
<dbReference type="InterPro" id="IPR043129">
    <property type="entry name" value="ATPase_NBD"/>
</dbReference>
<dbReference type="InterPro" id="IPR000577">
    <property type="entry name" value="Carb_kinase_FGGY"/>
</dbReference>
<comment type="similarity">
    <text evidence="1 6 7">Belongs to the FGGY kinase family.</text>
</comment>
<comment type="catalytic activity">
    <reaction evidence="6 7">
        <text>D-xylulose + ATP = D-xylulose 5-phosphate + ADP + H(+)</text>
        <dbReference type="Rhea" id="RHEA:10964"/>
        <dbReference type="ChEBI" id="CHEBI:15378"/>
        <dbReference type="ChEBI" id="CHEBI:17140"/>
        <dbReference type="ChEBI" id="CHEBI:30616"/>
        <dbReference type="ChEBI" id="CHEBI:57737"/>
        <dbReference type="ChEBI" id="CHEBI:456216"/>
        <dbReference type="EC" id="2.7.1.17"/>
    </reaction>
</comment>
<keyword evidence="4 6" id="KW-0418">Kinase</keyword>
<keyword evidence="2 6" id="KW-0808">Transferase</keyword>
<feature type="binding site" evidence="6">
    <location>
        <begin position="81"/>
        <end position="82"/>
    </location>
    <ligand>
        <name>substrate</name>
    </ligand>
</feature>
<dbReference type="PANTHER" id="PTHR43095">
    <property type="entry name" value="SUGAR KINASE"/>
    <property type="match status" value="1"/>
</dbReference>
<feature type="active site" description="Proton acceptor" evidence="6">
    <location>
        <position position="239"/>
    </location>
</feature>
<reference evidence="10 11" key="1">
    <citation type="journal article" date="2011" name="J. Bacteriol.">
        <title>Complete genome sequence of Melissococcus plutonius ATCC 35311.</title>
        <authorList>
            <person name="Okumura K."/>
            <person name="Arai R."/>
            <person name="Okura M."/>
            <person name="Kirikae T."/>
            <person name="Takamatsu D."/>
            <person name="Osaki M."/>
            <person name="Miyoshi-Akiyama T."/>
        </authorList>
    </citation>
    <scope>NUCLEOTIDE SEQUENCE [LARGE SCALE GENOMIC DNA]</scope>
    <source>
        <strain evidence="11">ATCC 35311 / CIP 104052 / LMG 20360 / NCIMB 702443</strain>
    </source>
</reference>
<dbReference type="Proteomes" id="UP000008456">
    <property type="component" value="Chromosome"/>
</dbReference>
<dbReference type="PANTHER" id="PTHR43095:SF5">
    <property type="entry name" value="XYLULOSE KINASE"/>
    <property type="match status" value="1"/>
</dbReference>
<feature type="domain" description="Carbohydrate kinase FGGY C-terminal" evidence="9">
    <location>
        <begin position="255"/>
        <end position="442"/>
    </location>
</feature>
<evidence type="ECO:0000256" key="1">
    <source>
        <dbReference type="ARBA" id="ARBA00009156"/>
    </source>
</evidence>
<feature type="domain" description="Carbohydrate kinase FGGY N-terminal" evidence="8">
    <location>
        <begin position="3"/>
        <end position="246"/>
    </location>
</feature>
<dbReference type="GO" id="GO:0005524">
    <property type="term" value="F:ATP binding"/>
    <property type="evidence" value="ECO:0007669"/>
    <property type="project" value="UniProtKB-UniRule"/>
</dbReference>
<reference key="2">
    <citation type="submission" date="2011-04" db="EMBL/GenBank/DDBJ databases">
        <title>Whole genome sequence of Melissococcus plutonius ATCC 35311.</title>
        <authorList>
            <person name="Okumura K."/>
            <person name="Arai R."/>
            <person name="Osaki M."/>
            <person name="Okura M."/>
            <person name="Kirikae T."/>
            <person name="Takamatsu D."/>
            <person name="Akiyama T."/>
        </authorList>
    </citation>
    <scope>NUCLEOTIDE SEQUENCE</scope>
    <source>
        <strain>ATCC 35311</strain>
    </source>
</reference>
<dbReference type="PIRSF" id="PIRSF000538">
    <property type="entry name" value="GlpK"/>
    <property type="match status" value="1"/>
</dbReference>
<dbReference type="Gene3D" id="3.30.420.40">
    <property type="match status" value="2"/>
</dbReference>
<dbReference type="InterPro" id="IPR018485">
    <property type="entry name" value="FGGY_C"/>
</dbReference>
<accession>F3Y8N0</accession>
<dbReference type="HOGENOM" id="CLU_009281_3_0_9"/>
<evidence type="ECO:0000259" key="8">
    <source>
        <dbReference type="Pfam" id="PF00370"/>
    </source>
</evidence>
<dbReference type="RefSeq" id="WP_013773296.1">
    <property type="nucleotide sequence ID" value="NC_015516.1"/>
</dbReference>
<keyword evidence="5 6" id="KW-0067">ATP-binding</keyword>
<dbReference type="EC" id="2.7.1.17" evidence="6 7"/>
<sequence>MAYVIGFDLGTSSLKGILMNKMGVVIDTLSYSYPILMPKTGFSEQNPEEWINACQRIIRQLIEKYPNLKQDLMGISFSGQMHSLVVLNKNKEILRNAILWNDVRTTVQCKQIQELLGDRLIEITQNKPLERFTLPKLLWLQENEPMIWEQVRHIMLPKDYLRFWLTGHIATDYSDAAGTLLMGLKGKAWSLPLLDLFKVPQDYLPEIKKSTDMAGKMRKELKEAFGLTHDIMIYTGGADNACSAIGAGILNSETAMVSIGTSGVFLSYEAEAEVEYKGTLHLFNHAVDDAFYSMGVTLSAGRSLDWFKNTFAKEASFEELTSQITDVEPGANGLFFTPYIAGERTPYADSTIRGSFIGIDASHTLKYFTRAAMEGITFSLKDSQMLMQTIANKSFKKIISTGGGARNPNWLHMQADIFDSPIVCLKTEQGPGFGAAMLAAIGLGWYRSIEECAKQIVHYTEPIFPNPKNVSIYTPIYEHYRAIYPAIHSLSSYQKIK</sequence>
<evidence type="ECO:0000256" key="4">
    <source>
        <dbReference type="ARBA" id="ARBA00022777"/>
    </source>
</evidence>
<dbReference type="KEGG" id="mps:MPTP_0375"/>
<evidence type="ECO:0000256" key="5">
    <source>
        <dbReference type="ARBA" id="ARBA00022840"/>
    </source>
</evidence>
<evidence type="ECO:0000256" key="2">
    <source>
        <dbReference type="ARBA" id="ARBA00022679"/>
    </source>
</evidence>
<evidence type="ECO:0000313" key="11">
    <source>
        <dbReference type="Proteomes" id="UP000008456"/>
    </source>
</evidence>
<evidence type="ECO:0000256" key="3">
    <source>
        <dbReference type="ARBA" id="ARBA00022741"/>
    </source>
</evidence>
<evidence type="ECO:0000256" key="7">
    <source>
        <dbReference type="RuleBase" id="RU364073"/>
    </source>
</evidence>
<dbReference type="Pfam" id="PF02782">
    <property type="entry name" value="FGGY_C"/>
    <property type="match status" value="1"/>
</dbReference>
<evidence type="ECO:0000313" key="10">
    <source>
        <dbReference type="EMBL" id="BAK20858.1"/>
    </source>
</evidence>
<name>F3Y8N0_MELPT</name>
<keyword evidence="6 7" id="KW-0859">Xylose metabolism</keyword>
<dbReference type="GO" id="GO:0005998">
    <property type="term" value="P:xylulose catabolic process"/>
    <property type="evidence" value="ECO:0007669"/>
    <property type="project" value="UniProtKB-UniRule"/>
</dbReference>
<dbReference type="InterPro" id="IPR050406">
    <property type="entry name" value="FGGY_Carb_Kinase"/>
</dbReference>
<organism evidence="10 11">
    <name type="scientific">Melissococcus plutonius (strain ATCC 35311 / DSM 29964 / CIP 104052 / LMG 20360 / NCIMB 702443)</name>
    <dbReference type="NCBI Taxonomy" id="940190"/>
    <lineage>
        <taxon>Bacteria</taxon>
        <taxon>Bacillati</taxon>
        <taxon>Bacillota</taxon>
        <taxon>Bacilli</taxon>
        <taxon>Lactobacillales</taxon>
        <taxon>Enterococcaceae</taxon>
        <taxon>Melissococcus</taxon>
    </lineage>
</organism>
<dbReference type="GO" id="GO:0042732">
    <property type="term" value="P:D-xylose metabolic process"/>
    <property type="evidence" value="ECO:0007669"/>
    <property type="project" value="UniProtKB-KW"/>
</dbReference>
<dbReference type="STRING" id="940190.MPTP_0375"/>
<keyword evidence="11" id="KW-1185">Reference proteome</keyword>